<dbReference type="VEuPathDB" id="FungiDB:RhiirFUN_013164"/>
<dbReference type="Proteomes" id="UP000234323">
    <property type="component" value="Unassembled WGS sequence"/>
</dbReference>
<feature type="compositionally biased region" description="Acidic residues" evidence="1">
    <location>
        <begin position="47"/>
        <end position="56"/>
    </location>
</feature>
<proteinExistence type="predicted"/>
<keyword evidence="2" id="KW-0812">Transmembrane</keyword>
<dbReference type="VEuPathDB" id="FungiDB:RhiirA1_457881"/>
<dbReference type="AlphaFoldDB" id="A0A2I1GGQ0"/>
<protein>
    <submittedName>
        <fullName evidence="3">Uncharacterized protein</fullName>
    </submittedName>
</protein>
<dbReference type="EMBL" id="LLXI01000411">
    <property type="protein sequence ID" value="PKY45820.1"/>
    <property type="molecule type" value="Genomic_DNA"/>
</dbReference>
<keyword evidence="4" id="KW-1185">Reference proteome</keyword>
<gene>
    <name evidence="3" type="ORF">RhiirA4_460490</name>
</gene>
<feature type="compositionally biased region" description="Basic and acidic residues" evidence="1">
    <location>
        <begin position="37"/>
        <end position="46"/>
    </location>
</feature>
<keyword evidence="2" id="KW-1133">Transmembrane helix</keyword>
<evidence type="ECO:0000313" key="3">
    <source>
        <dbReference type="EMBL" id="PKY45820.1"/>
    </source>
</evidence>
<dbReference type="VEuPathDB" id="FungiDB:FUN_016447"/>
<name>A0A2I1GGQ0_9GLOM</name>
<sequence>MQQSSKPLKSESIIALIFIVGILVYCRFFVQQGQKVDKDETRKDQINDFDENEDPNEYLPPTRYDPCADYDKLALETFYKNNPGDPFAEEIKNNN</sequence>
<organism evidence="3 4">
    <name type="scientific">Rhizophagus irregularis</name>
    <dbReference type="NCBI Taxonomy" id="588596"/>
    <lineage>
        <taxon>Eukaryota</taxon>
        <taxon>Fungi</taxon>
        <taxon>Fungi incertae sedis</taxon>
        <taxon>Mucoromycota</taxon>
        <taxon>Glomeromycotina</taxon>
        <taxon>Glomeromycetes</taxon>
        <taxon>Glomerales</taxon>
        <taxon>Glomeraceae</taxon>
        <taxon>Rhizophagus</taxon>
    </lineage>
</organism>
<feature type="region of interest" description="Disordered" evidence="1">
    <location>
        <begin position="37"/>
        <end position="62"/>
    </location>
</feature>
<evidence type="ECO:0000256" key="2">
    <source>
        <dbReference type="SAM" id="Phobius"/>
    </source>
</evidence>
<comment type="caution">
    <text evidence="3">The sequence shown here is derived from an EMBL/GenBank/DDBJ whole genome shotgun (WGS) entry which is preliminary data.</text>
</comment>
<evidence type="ECO:0000313" key="4">
    <source>
        <dbReference type="Proteomes" id="UP000234323"/>
    </source>
</evidence>
<reference evidence="3 4" key="1">
    <citation type="submission" date="2015-10" db="EMBL/GenBank/DDBJ databases">
        <title>Genome analyses suggest a sexual origin of heterokaryosis in a supposedly ancient asexual fungus.</title>
        <authorList>
            <person name="Ropars J."/>
            <person name="Sedzielewska K."/>
            <person name="Noel J."/>
            <person name="Charron P."/>
            <person name="Farinelli L."/>
            <person name="Marton T."/>
            <person name="Kruger M."/>
            <person name="Pelin A."/>
            <person name="Brachmann A."/>
            <person name="Corradi N."/>
        </authorList>
    </citation>
    <scope>NUCLEOTIDE SEQUENCE [LARGE SCALE GENOMIC DNA]</scope>
    <source>
        <strain evidence="3 4">A4</strain>
    </source>
</reference>
<feature type="transmembrane region" description="Helical" evidence="2">
    <location>
        <begin position="12"/>
        <end position="30"/>
    </location>
</feature>
<accession>A0A2I1GGQ0</accession>
<keyword evidence="2" id="KW-0472">Membrane</keyword>
<evidence type="ECO:0000256" key="1">
    <source>
        <dbReference type="SAM" id="MobiDB-lite"/>
    </source>
</evidence>